<organism evidence="2 3">
    <name type="scientific">Roseburia lenta</name>
    <dbReference type="NCBI Taxonomy" id="2763061"/>
    <lineage>
        <taxon>Bacteria</taxon>
        <taxon>Bacillati</taxon>
        <taxon>Bacillota</taxon>
        <taxon>Clostridia</taxon>
        <taxon>Lachnospirales</taxon>
        <taxon>Lachnospiraceae</taxon>
        <taxon>Roseburia</taxon>
    </lineage>
</organism>
<keyword evidence="3" id="KW-1185">Reference proteome</keyword>
<sequence>MSEAEILKNKIEKKKDEIENMKTKLKKKKSELQLLTDQLNRMMEQEEVAFNAKVVAEMEQRFGKFDEESFQKFLNELDTKEALHHTDIF</sequence>
<name>A0ABR7GD14_9FIRM</name>
<dbReference type="EMBL" id="JACOPG010000001">
    <property type="protein sequence ID" value="MBC5685327.1"/>
    <property type="molecule type" value="Genomic_DNA"/>
</dbReference>
<protein>
    <submittedName>
        <fullName evidence="2">Uncharacterized protein</fullName>
    </submittedName>
</protein>
<evidence type="ECO:0000256" key="1">
    <source>
        <dbReference type="SAM" id="Coils"/>
    </source>
</evidence>
<reference evidence="2 3" key="1">
    <citation type="submission" date="2020-08" db="EMBL/GenBank/DDBJ databases">
        <title>Genome public.</title>
        <authorList>
            <person name="Liu C."/>
            <person name="Sun Q."/>
        </authorList>
    </citation>
    <scope>NUCLEOTIDE SEQUENCE [LARGE SCALE GENOMIC DNA]</scope>
    <source>
        <strain evidence="2 3">NSJ-9</strain>
    </source>
</reference>
<evidence type="ECO:0000313" key="3">
    <source>
        <dbReference type="Proteomes" id="UP000643810"/>
    </source>
</evidence>
<dbReference type="RefSeq" id="WP_186853672.1">
    <property type="nucleotide sequence ID" value="NZ_JACOPG010000001.1"/>
</dbReference>
<gene>
    <name evidence="2" type="ORF">H8R94_01635</name>
</gene>
<dbReference type="Proteomes" id="UP000643810">
    <property type="component" value="Unassembled WGS sequence"/>
</dbReference>
<feature type="coiled-coil region" evidence="1">
    <location>
        <begin position="1"/>
        <end position="45"/>
    </location>
</feature>
<evidence type="ECO:0000313" key="2">
    <source>
        <dbReference type="EMBL" id="MBC5685327.1"/>
    </source>
</evidence>
<accession>A0ABR7GD14</accession>
<keyword evidence="1" id="KW-0175">Coiled coil</keyword>
<comment type="caution">
    <text evidence="2">The sequence shown here is derived from an EMBL/GenBank/DDBJ whole genome shotgun (WGS) entry which is preliminary data.</text>
</comment>
<proteinExistence type="predicted"/>